<dbReference type="InterPro" id="IPR009057">
    <property type="entry name" value="Homeodomain-like_sf"/>
</dbReference>
<evidence type="ECO:0000313" key="9">
    <source>
        <dbReference type="Proteomes" id="UP000467148"/>
    </source>
</evidence>
<dbReference type="Pfam" id="PF00239">
    <property type="entry name" value="Resolvase"/>
    <property type="match status" value="1"/>
</dbReference>
<dbReference type="PROSITE" id="PS00397">
    <property type="entry name" value="RECOMBINASES_1"/>
    <property type="match status" value="1"/>
</dbReference>
<dbReference type="InterPro" id="IPR006120">
    <property type="entry name" value="Resolvase_HTH_dom"/>
</dbReference>
<dbReference type="KEGG" id="mhev:MHEL_17290"/>
<dbReference type="InterPro" id="IPR006118">
    <property type="entry name" value="Recombinase_CS"/>
</dbReference>
<dbReference type="Pfam" id="PF02796">
    <property type="entry name" value="HTH_7"/>
    <property type="match status" value="1"/>
</dbReference>
<evidence type="ECO:0000256" key="4">
    <source>
        <dbReference type="ARBA" id="ARBA00023172"/>
    </source>
</evidence>
<evidence type="ECO:0000256" key="5">
    <source>
        <dbReference type="PIRSR" id="PIRSR606118-50"/>
    </source>
</evidence>
<keyword evidence="2" id="KW-0229">DNA integration</keyword>
<reference evidence="8 9" key="1">
    <citation type="journal article" date="2019" name="Emerg. Microbes Infect.">
        <title>Comprehensive subspecies identification of 175 nontuberculous mycobacteria species based on 7547 genomic profiles.</title>
        <authorList>
            <person name="Matsumoto Y."/>
            <person name="Kinjo T."/>
            <person name="Motooka D."/>
            <person name="Nabeya D."/>
            <person name="Jung N."/>
            <person name="Uechi K."/>
            <person name="Horii T."/>
            <person name="Iida T."/>
            <person name="Fujita J."/>
            <person name="Nakamura S."/>
        </authorList>
    </citation>
    <scope>NUCLEOTIDE SEQUENCE [LARGE SCALE GENOMIC DNA]</scope>
    <source>
        <strain evidence="8 9">JCM 30396</strain>
    </source>
</reference>
<evidence type="ECO:0000256" key="1">
    <source>
        <dbReference type="ARBA" id="ARBA00009913"/>
    </source>
</evidence>
<dbReference type="EMBL" id="AP022596">
    <property type="protein sequence ID" value="BBY63486.1"/>
    <property type="molecule type" value="Genomic_DNA"/>
</dbReference>
<dbReference type="InterPro" id="IPR036162">
    <property type="entry name" value="Resolvase-like_N_sf"/>
</dbReference>
<dbReference type="PANTHER" id="PTHR30461:SF2">
    <property type="entry name" value="SERINE RECOMBINASE PINE-RELATED"/>
    <property type="match status" value="1"/>
</dbReference>
<dbReference type="SMART" id="SM00857">
    <property type="entry name" value="Resolvase"/>
    <property type="match status" value="1"/>
</dbReference>
<evidence type="ECO:0000256" key="2">
    <source>
        <dbReference type="ARBA" id="ARBA00022908"/>
    </source>
</evidence>
<name>A0A7I7T5U0_9MYCO</name>
<evidence type="ECO:0000256" key="6">
    <source>
        <dbReference type="PROSITE-ProRule" id="PRU10137"/>
    </source>
</evidence>
<dbReference type="InterPro" id="IPR006119">
    <property type="entry name" value="Resolv_N"/>
</dbReference>
<dbReference type="CDD" id="cd03768">
    <property type="entry name" value="SR_ResInv"/>
    <property type="match status" value="1"/>
</dbReference>
<dbReference type="Gene3D" id="1.10.10.60">
    <property type="entry name" value="Homeodomain-like"/>
    <property type="match status" value="1"/>
</dbReference>
<dbReference type="CDD" id="cd00569">
    <property type="entry name" value="HTH_Hin_like"/>
    <property type="match status" value="1"/>
</dbReference>
<keyword evidence="4" id="KW-0233">DNA recombination</keyword>
<keyword evidence="9" id="KW-1185">Reference proteome</keyword>
<gene>
    <name evidence="8" type="ORF">MHEL_17290</name>
</gene>
<dbReference type="Gene3D" id="3.40.50.1390">
    <property type="entry name" value="Resolvase, N-terminal catalytic domain"/>
    <property type="match status" value="1"/>
</dbReference>
<accession>A0A7I7T5U0</accession>
<dbReference type="GO" id="GO:0015074">
    <property type="term" value="P:DNA integration"/>
    <property type="evidence" value="ECO:0007669"/>
    <property type="project" value="UniProtKB-KW"/>
</dbReference>
<keyword evidence="3" id="KW-0238">DNA-binding</keyword>
<evidence type="ECO:0000259" key="7">
    <source>
        <dbReference type="PROSITE" id="PS51736"/>
    </source>
</evidence>
<proteinExistence type="inferred from homology"/>
<feature type="active site" description="O-(5'-phospho-DNA)-serine intermediate" evidence="5 6">
    <location>
        <position position="35"/>
    </location>
</feature>
<organism evidence="8 9">
    <name type="scientific">Mycolicibacterium helvum</name>
    <dbReference type="NCBI Taxonomy" id="1534349"/>
    <lineage>
        <taxon>Bacteria</taxon>
        <taxon>Bacillati</taxon>
        <taxon>Actinomycetota</taxon>
        <taxon>Actinomycetes</taxon>
        <taxon>Mycobacteriales</taxon>
        <taxon>Mycobacteriaceae</taxon>
        <taxon>Mycolicibacterium</taxon>
    </lineage>
</organism>
<dbReference type="GO" id="GO:0003677">
    <property type="term" value="F:DNA binding"/>
    <property type="evidence" value="ECO:0007669"/>
    <property type="project" value="UniProtKB-KW"/>
</dbReference>
<dbReference type="PANTHER" id="PTHR30461">
    <property type="entry name" value="DNA-INVERTASE FROM LAMBDOID PROPHAGE"/>
    <property type="match status" value="1"/>
</dbReference>
<protein>
    <submittedName>
        <fullName evidence="8">Putative resolvase</fullName>
    </submittedName>
</protein>
<dbReference type="InterPro" id="IPR050639">
    <property type="entry name" value="SSR_resolvase"/>
</dbReference>
<dbReference type="Proteomes" id="UP000467148">
    <property type="component" value="Chromosome"/>
</dbReference>
<feature type="domain" description="Resolvase/invertase-type recombinase catalytic" evidence="7">
    <location>
        <begin position="27"/>
        <end position="164"/>
    </location>
</feature>
<dbReference type="SUPFAM" id="SSF53041">
    <property type="entry name" value="Resolvase-like"/>
    <property type="match status" value="1"/>
</dbReference>
<evidence type="ECO:0000313" key="8">
    <source>
        <dbReference type="EMBL" id="BBY63486.1"/>
    </source>
</evidence>
<comment type="similarity">
    <text evidence="1">Belongs to the site-specific recombinase resolvase family.</text>
</comment>
<evidence type="ECO:0000256" key="3">
    <source>
        <dbReference type="ARBA" id="ARBA00023125"/>
    </source>
</evidence>
<dbReference type="GO" id="GO:0000150">
    <property type="term" value="F:DNA strand exchange activity"/>
    <property type="evidence" value="ECO:0007669"/>
    <property type="project" value="InterPro"/>
</dbReference>
<dbReference type="AlphaFoldDB" id="A0A7I7T5U0"/>
<sequence>MSHIDVLCDFCDTSCMPTPTPSAATGTLLGYARVSTGHQSLDQQTDALTGSGVDPARIYSDKLSGTSTREQRQGLAALIDYARKDDVIVVFAVDRLGRSASEVMSTVADLLNRGIIIRALREGVDSSTPTGRAVLGIMASLAELELELGRERRTAAREARRARGQAIGRPKALDAQKAALAQRMHVSGESATTIAAALGVSRATVYRVLAEADE</sequence>
<dbReference type="PROSITE" id="PS51736">
    <property type="entry name" value="RECOMBINASES_3"/>
    <property type="match status" value="1"/>
</dbReference>
<dbReference type="SUPFAM" id="SSF46689">
    <property type="entry name" value="Homeodomain-like"/>
    <property type="match status" value="1"/>
</dbReference>